<organism evidence="1 2">
    <name type="scientific">Dendrolimus kikuchii</name>
    <dbReference type="NCBI Taxonomy" id="765133"/>
    <lineage>
        <taxon>Eukaryota</taxon>
        <taxon>Metazoa</taxon>
        <taxon>Ecdysozoa</taxon>
        <taxon>Arthropoda</taxon>
        <taxon>Hexapoda</taxon>
        <taxon>Insecta</taxon>
        <taxon>Pterygota</taxon>
        <taxon>Neoptera</taxon>
        <taxon>Endopterygota</taxon>
        <taxon>Lepidoptera</taxon>
        <taxon>Glossata</taxon>
        <taxon>Ditrysia</taxon>
        <taxon>Bombycoidea</taxon>
        <taxon>Lasiocampidae</taxon>
        <taxon>Dendrolimus</taxon>
    </lineage>
</organism>
<name>A0ACC1CHL5_9NEOP</name>
<protein>
    <submittedName>
        <fullName evidence="1">Uncharacterized protein</fullName>
    </submittedName>
</protein>
<comment type="caution">
    <text evidence="1">The sequence shown here is derived from an EMBL/GenBank/DDBJ whole genome shotgun (WGS) entry which is preliminary data.</text>
</comment>
<keyword evidence="2" id="KW-1185">Reference proteome</keyword>
<accession>A0ACC1CHL5</accession>
<evidence type="ECO:0000313" key="2">
    <source>
        <dbReference type="Proteomes" id="UP000824533"/>
    </source>
</evidence>
<reference evidence="1 2" key="1">
    <citation type="journal article" date="2021" name="Front. Genet.">
        <title>Chromosome-Level Genome Assembly Reveals Significant Gene Expansion in the Toll and IMD Signaling Pathways of Dendrolimus kikuchii.</title>
        <authorList>
            <person name="Zhou J."/>
            <person name="Wu P."/>
            <person name="Xiong Z."/>
            <person name="Liu N."/>
            <person name="Zhao N."/>
            <person name="Ji M."/>
            <person name="Qiu Y."/>
            <person name="Yang B."/>
        </authorList>
    </citation>
    <scope>NUCLEOTIDE SEQUENCE [LARGE SCALE GENOMIC DNA]</scope>
    <source>
        <strain evidence="1">Ann1</strain>
    </source>
</reference>
<dbReference type="EMBL" id="CM034411">
    <property type="protein sequence ID" value="KAJ0171062.1"/>
    <property type="molecule type" value="Genomic_DNA"/>
</dbReference>
<sequence length="94" mass="10579">MTQLACDNIYCNVNDYCLCLLGIDLLVRGQNVGLDLHPGTSLEASSGRDLKDIRGFAEVASVLKRSPKFKVTFLYCLGTVMFKEQFIFFNQNFC</sequence>
<gene>
    <name evidence="1" type="ORF">K1T71_013261</name>
</gene>
<dbReference type="Proteomes" id="UP000824533">
    <property type="component" value="Linkage Group LG25"/>
</dbReference>
<evidence type="ECO:0000313" key="1">
    <source>
        <dbReference type="EMBL" id="KAJ0171062.1"/>
    </source>
</evidence>
<proteinExistence type="predicted"/>